<protein>
    <submittedName>
        <fullName evidence="2">Uncharacterized protein</fullName>
    </submittedName>
</protein>
<feature type="region of interest" description="Disordered" evidence="1">
    <location>
        <begin position="207"/>
        <end position="269"/>
    </location>
</feature>
<evidence type="ECO:0000313" key="2">
    <source>
        <dbReference type="EMBL" id="EMS51232.1"/>
    </source>
</evidence>
<gene>
    <name evidence="2" type="ORF">TRIUR3_18559</name>
</gene>
<name>M7YUK7_TRIUA</name>
<evidence type="ECO:0000256" key="1">
    <source>
        <dbReference type="SAM" id="MobiDB-lite"/>
    </source>
</evidence>
<dbReference type="AlphaFoldDB" id="M7YUK7"/>
<dbReference type="OMA" id="YEEGNHA"/>
<proteinExistence type="predicted"/>
<feature type="compositionally biased region" description="Polar residues" evidence="1">
    <location>
        <begin position="260"/>
        <end position="269"/>
    </location>
</feature>
<dbReference type="OrthoDB" id="682953at2759"/>
<sequence>MAASLRAAATRMLRPAVLPGEGLRRIFRTQQLSKSTRAYEEGHRPSIFTLKEYRASRIQETKEQLYDLIAGAEANSKTFLLNKSLLKDLSTQVKPRPEDPHWCKISRTKKVTDITMSAGILAISGLTYYALTSCPEIVKFGDYLVTAESVPMIRERLQRQAVQERLSKQYGYQPVAAAEGADKQDGYQRVATAEGADKQDAYQPVAAAAGADKQDGYQPVSTAEGADKRDGYQRVATAEGADKQDGYQPVATAERERTQARGNLQKQAE</sequence>
<organism evidence="2">
    <name type="scientific">Triticum urartu</name>
    <name type="common">Red wild einkorn</name>
    <name type="synonym">Crithodium urartu</name>
    <dbReference type="NCBI Taxonomy" id="4572"/>
    <lineage>
        <taxon>Eukaryota</taxon>
        <taxon>Viridiplantae</taxon>
        <taxon>Streptophyta</taxon>
        <taxon>Embryophyta</taxon>
        <taxon>Tracheophyta</taxon>
        <taxon>Spermatophyta</taxon>
        <taxon>Magnoliopsida</taxon>
        <taxon>Liliopsida</taxon>
        <taxon>Poales</taxon>
        <taxon>Poaceae</taxon>
        <taxon>BOP clade</taxon>
        <taxon>Pooideae</taxon>
        <taxon>Triticodae</taxon>
        <taxon>Triticeae</taxon>
        <taxon>Triticinae</taxon>
        <taxon>Triticum</taxon>
    </lineage>
</organism>
<accession>M7YUK7</accession>
<reference evidence="2" key="1">
    <citation type="journal article" date="2013" name="Nature">
        <title>Draft genome of the wheat A-genome progenitor Triticum urartu.</title>
        <authorList>
            <person name="Ling H.Q."/>
            <person name="Zhao S."/>
            <person name="Liu D."/>
            <person name="Wang J."/>
            <person name="Sun H."/>
            <person name="Zhang C."/>
            <person name="Fan H."/>
            <person name="Li D."/>
            <person name="Dong L."/>
            <person name="Tao Y."/>
            <person name="Gao C."/>
            <person name="Wu H."/>
            <person name="Li Y."/>
            <person name="Cui Y."/>
            <person name="Guo X."/>
            <person name="Zheng S."/>
            <person name="Wang B."/>
            <person name="Yu K."/>
            <person name="Liang Q."/>
            <person name="Yang W."/>
            <person name="Lou X."/>
            <person name="Chen J."/>
            <person name="Feng M."/>
            <person name="Jian J."/>
            <person name="Zhang X."/>
            <person name="Luo G."/>
            <person name="Jiang Y."/>
            <person name="Liu J."/>
            <person name="Wang Z."/>
            <person name="Sha Y."/>
            <person name="Zhang B."/>
            <person name="Wu H."/>
            <person name="Tang D."/>
            <person name="Shen Q."/>
            <person name="Xue P."/>
            <person name="Zou S."/>
            <person name="Wang X."/>
            <person name="Liu X."/>
            <person name="Wang F."/>
            <person name="Yang Y."/>
            <person name="An X."/>
            <person name="Dong Z."/>
            <person name="Zhang K."/>
            <person name="Zhang X."/>
            <person name="Luo M.C."/>
            <person name="Dvorak J."/>
            <person name="Tong Y."/>
            <person name="Wang J."/>
            <person name="Yang H."/>
            <person name="Li Z."/>
            <person name="Wang D."/>
            <person name="Zhang A."/>
            <person name="Wang J."/>
        </authorList>
    </citation>
    <scope>NUCLEOTIDE SEQUENCE</scope>
</reference>
<dbReference type="EMBL" id="KD222718">
    <property type="protein sequence ID" value="EMS51232.1"/>
    <property type="molecule type" value="Genomic_DNA"/>
</dbReference>